<evidence type="ECO:0000256" key="1">
    <source>
        <dbReference type="ARBA" id="ARBA00008642"/>
    </source>
</evidence>
<dbReference type="EMBL" id="BAAAFZ010000047">
    <property type="protein sequence ID" value="GAA0590153.1"/>
    <property type="molecule type" value="Genomic_DNA"/>
</dbReference>
<feature type="active site" evidence="10">
    <location>
        <position position="287"/>
    </location>
</feature>
<feature type="active site" evidence="10">
    <location>
        <position position="120"/>
    </location>
</feature>
<comment type="function">
    <text evidence="10">Catalyzes the condensation reaction of fatty acid synthesis by the addition to an acyl acceptor of two carbons from malonyl-ACP. Catalyzes the first condensation reaction which initiates fatty acid synthesis and may therefore play a role in governing the total rate of fatty acid production. Possesses both acetoacetyl-ACP synthase and acetyl transacylase activities. Its substrate specificity determines the biosynthesis of branched-chain and/or straight-chain of fatty acids.</text>
</comment>
<dbReference type="Pfam" id="PF08545">
    <property type="entry name" value="ACP_syn_III"/>
    <property type="match status" value="1"/>
</dbReference>
<evidence type="ECO:0000259" key="12">
    <source>
        <dbReference type="Pfam" id="PF08545"/>
    </source>
</evidence>
<dbReference type="PANTHER" id="PTHR34069:SF2">
    <property type="entry name" value="BETA-KETOACYL-[ACYL-CARRIER-PROTEIN] SYNTHASE III"/>
    <property type="match status" value="1"/>
</dbReference>
<dbReference type="InterPro" id="IPR004655">
    <property type="entry name" value="FabH"/>
</dbReference>
<evidence type="ECO:0000256" key="3">
    <source>
        <dbReference type="ARBA" id="ARBA00022516"/>
    </source>
</evidence>
<dbReference type="EC" id="2.3.1.180" evidence="10"/>
<evidence type="ECO:0000259" key="11">
    <source>
        <dbReference type="Pfam" id="PF08541"/>
    </source>
</evidence>
<comment type="subunit">
    <text evidence="10">Homodimer.</text>
</comment>
<sequence length="330" mass="34244">MTKTTTTRAVIAGCGGYLPERVVRNDDLAREFGLDTSDEWITERTGIRQRHIAAPGETASSMGAAAARRALERAGLGPEAVDAVIVATATPDSSFPATAARIQAALGMTRGIAFDIAAACAGFVYALGIADGMIRNGQVRSAMVVGTEVYSRIVDWTDRGTCVLFGDGAGAVLLVAGEGQGTAADRGILSTHLHSDGRFGDILLVDGGPGSTGGTGKLRMAGNQVFRHAVSKLAAVVDEALDANGLTHADVRWLVPHQANLRIIDAMGRKLRLPPERVVVTVDRHANTSAASIPLALAEAVSDGRIERGDLVVMEAIGGGLAWGAALARF</sequence>
<comment type="caution">
    <text evidence="13">The sequence shown here is derived from an EMBL/GenBank/DDBJ whole genome shotgun (WGS) entry which is preliminary data.</text>
</comment>
<gene>
    <name evidence="10" type="primary">fabH</name>
    <name evidence="13" type="ORF">GCM10009416_30880</name>
</gene>
<keyword evidence="5 10" id="KW-0276">Fatty acid metabolism</keyword>
<accession>A0ABN1FGA5</accession>
<evidence type="ECO:0000256" key="5">
    <source>
        <dbReference type="ARBA" id="ARBA00022832"/>
    </source>
</evidence>
<keyword evidence="2 10" id="KW-0963">Cytoplasm</keyword>
<keyword evidence="8 10" id="KW-0511">Multifunctional enzyme</keyword>
<dbReference type="InterPro" id="IPR013751">
    <property type="entry name" value="ACP_syn_III_N"/>
</dbReference>
<dbReference type="InterPro" id="IPR016039">
    <property type="entry name" value="Thiolase-like"/>
</dbReference>
<evidence type="ECO:0000313" key="14">
    <source>
        <dbReference type="Proteomes" id="UP001501588"/>
    </source>
</evidence>
<proteinExistence type="inferred from homology"/>
<keyword evidence="9 10" id="KW-0012">Acyltransferase</keyword>
<organism evidence="13 14">
    <name type="scientific">Craurococcus roseus</name>
    <dbReference type="NCBI Taxonomy" id="77585"/>
    <lineage>
        <taxon>Bacteria</taxon>
        <taxon>Pseudomonadati</taxon>
        <taxon>Pseudomonadota</taxon>
        <taxon>Alphaproteobacteria</taxon>
        <taxon>Acetobacterales</taxon>
        <taxon>Acetobacteraceae</taxon>
        <taxon>Craurococcus</taxon>
    </lineage>
</organism>
<dbReference type="NCBIfam" id="NF006829">
    <property type="entry name" value="PRK09352.1"/>
    <property type="match status" value="1"/>
</dbReference>
<dbReference type="Gene3D" id="3.40.47.10">
    <property type="match status" value="1"/>
</dbReference>
<evidence type="ECO:0000256" key="10">
    <source>
        <dbReference type="HAMAP-Rule" id="MF_01815"/>
    </source>
</evidence>
<evidence type="ECO:0000256" key="2">
    <source>
        <dbReference type="ARBA" id="ARBA00022490"/>
    </source>
</evidence>
<dbReference type="HAMAP" id="MF_01815">
    <property type="entry name" value="FabH"/>
    <property type="match status" value="1"/>
</dbReference>
<evidence type="ECO:0000256" key="4">
    <source>
        <dbReference type="ARBA" id="ARBA00022679"/>
    </source>
</evidence>
<comment type="pathway">
    <text evidence="10">Lipid metabolism; fatty acid biosynthesis.</text>
</comment>
<comment type="subcellular location">
    <subcellularLocation>
        <location evidence="10">Cytoplasm</location>
    </subcellularLocation>
</comment>
<evidence type="ECO:0000313" key="13">
    <source>
        <dbReference type="EMBL" id="GAA0590153.1"/>
    </source>
</evidence>
<dbReference type="PANTHER" id="PTHR34069">
    <property type="entry name" value="3-OXOACYL-[ACYL-CARRIER-PROTEIN] SYNTHASE 3"/>
    <property type="match status" value="1"/>
</dbReference>
<evidence type="ECO:0000256" key="8">
    <source>
        <dbReference type="ARBA" id="ARBA00023268"/>
    </source>
</evidence>
<keyword evidence="4 10" id="KW-0808">Transferase</keyword>
<keyword evidence="3 10" id="KW-0444">Lipid biosynthesis</keyword>
<dbReference type="Pfam" id="PF08541">
    <property type="entry name" value="ACP_syn_III_C"/>
    <property type="match status" value="1"/>
</dbReference>
<evidence type="ECO:0000256" key="6">
    <source>
        <dbReference type="ARBA" id="ARBA00023098"/>
    </source>
</evidence>
<dbReference type="SUPFAM" id="SSF53901">
    <property type="entry name" value="Thiolase-like"/>
    <property type="match status" value="1"/>
</dbReference>
<keyword evidence="7 10" id="KW-0275">Fatty acid biosynthesis</keyword>
<protein>
    <recommendedName>
        <fullName evidence="10">Beta-ketoacyl-[acyl-carrier-protein] synthase III</fullName>
        <shortName evidence="10">Beta-ketoacyl-ACP synthase III</shortName>
        <shortName evidence="10">KAS III</shortName>
        <ecNumber evidence="10">2.3.1.180</ecNumber>
    </recommendedName>
    <alternativeName>
        <fullName evidence="10">3-oxoacyl-[acyl-carrier-protein] synthase 3</fullName>
    </alternativeName>
    <alternativeName>
        <fullName evidence="10">3-oxoacyl-[acyl-carrier-protein] synthase III</fullName>
    </alternativeName>
</protein>
<reference evidence="13 14" key="1">
    <citation type="journal article" date="2019" name="Int. J. Syst. Evol. Microbiol.">
        <title>The Global Catalogue of Microorganisms (GCM) 10K type strain sequencing project: providing services to taxonomists for standard genome sequencing and annotation.</title>
        <authorList>
            <consortium name="The Broad Institute Genomics Platform"/>
            <consortium name="The Broad Institute Genome Sequencing Center for Infectious Disease"/>
            <person name="Wu L."/>
            <person name="Ma J."/>
        </authorList>
    </citation>
    <scope>NUCLEOTIDE SEQUENCE [LARGE SCALE GENOMIC DNA]</scope>
    <source>
        <strain evidence="13 14">JCM 9933</strain>
    </source>
</reference>
<dbReference type="InterPro" id="IPR013747">
    <property type="entry name" value="ACP_syn_III_C"/>
</dbReference>
<keyword evidence="14" id="KW-1185">Reference proteome</keyword>
<dbReference type="RefSeq" id="WP_343896252.1">
    <property type="nucleotide sequence ID" value="NZ_BAAAFZ010000047.1"/>
</dbReference>
<feature type="region of interest" description="ACP-binding" evidence="10">
    <location>
        <begin position="258"/>
        <end position="262"/>
    </location>
</feature>
<feature type="active site" evidence="10">
    <location>
        <position position="257"/>
    </location>
</feature>
<evidence type="ECO:0000256" key="7">
    <source>
        <dbReference type="ARBA" id="ARBA00023160"/>
    </source>
</evidence>
<feature type="domain" description="Beta-ketoacyl-[acyl-carrier-protein] synthase III C-terminal" evidence="11">
    <location>
        <begin position="241"/>
        <end position="329"/>
    </location>
</feature>
<comment type="catalytic activity">
    <reaction evidence="10">
        <text>malonyl-[ACP] + acetyl-CoA + H(+) = 3-oxobutanoyl-[ACP] + CO2 + CoA</text>
        <dbReference type="Rhea" id="RHEA:12080"/>
        <dbReference type="Rhea" id="RHEA-COMP:9623"/>
        <dbReference type="Rhea" id="RHEA-COMP:9625"/>
        <dbReference type="ChEBI" id="CHEBI:15378"/>
        <dbReference type="ChEBI" id="CHEBI:16526"/>
        <dbReference type="ChEBI" id="CHEBI:57287"/>
        <dbReference type="ChEBI" id="CHEBI:57288"/>
        <dbReference type="ChEBI" id="CHEBI:78449"/>
        <dbReference type="ChEBI" id="CHEBI:78450"/>
        <dbReference type="EC" id="2.3.1.180"/>
    </reaction>
</comment>
<name>A0ABN1FGA5_9PROT</name>
<dbReference type="NCBIfam" id="TIGR00747">
    <property type="entry name" value="fabH"/>
    <property type="match status" value="1"/>
</dbReference>
<comment type="similarity">
    <text evidence="1 10">Belongs to the thiolase-like superfamily. FabH family.</text>
</comment>
<feature type="domain" description="Beta-ketoacyl-[acyl-carrier-protein] synthase III N-terminal" evidence="12">
    <location>
        <begin position="114"/>
        <end position="197"/>
    </location>
</feature>
<evidence type="ECO:0000256" key="9">
    <source>
        <dbReference type="ARBA" id="ARBA00023315"/>
    </source>
</evidence>
<dbReference type="CDD" id="cd00830">
    <property type="entry name" value="KAS_III"/>
    <property type="match status" value="1"/>
</dbReference>
<keyword evidence="6 10" id="KW-0443">Lipid metabolism</keyword>
<dbReference type="Proteomes" id="UP001501588">
    <property type="component" value="Unassembled WGS sequence"/>
</dbReference>
<comment type="domain">
    <text evidence="10">The last Arg residue of the ACP-binding site is essential for the weak association between ACP/AcpP and FabH.</text>
</comment>